<feature type="compositionally biased region" description="Low complexity" evidence="1">
    <location>
        <begin position="482"/>
        <end position="497"/>
    </location>
</feature>
<dbReference type="Pfam" id="PF17104">
    <property type="entry name" value="YBL010C_LAA2"/>
    <property type="match status" value="2"/>
</dbReference>
<dbReference type="EMBL" id="KZ819681">
    <property type="protein sequence ID" value="PWN24377.1"/>
    <property type="molecule type" value="Genomic_DNA"/>
</dbReference>
<reference evidence="2 3" key="1">
    <citation type="journal article" date="2018" name="Mol. Biol. Evol.">
        <title>Broad Genomic Sampling Reveals a Smut Pathogenic Ancestry of the Fungal Clade Ustilaginomycotina.</title>
        <authorList>
            <person name="Kijpornyongpan T."/>
            <person name="Mondo S.J."/>
            <person name="Barry K."/>
            <person name="Sandor L."/>
            <person name="Lee J."/>
            <person name="Lipzen A."/>
            <person name="Pangilinan J."/>
            <person name="LaButti K."/>
            <person name="Hainaut M."/>
            <person name="Henrissat B."/>
            <person name="Grigoriev I.V."/>
            <person name="Spatafora J.W."/>
            <person name="Aime M.C."/>
        </authorList>
    </citation>
    <scope>NUCLEOTIDE SEQUENCE [LARGE SCALE GENOMIC DNA]</scope>
    <source>
        <strain evidence="2 3">MCA 5214</strain>
    </source>
</reference>
<protein>
    <submittedName>
        <fullName evidence="2">Uncharacterized protein</fullName>
    </submittedName>
</protein>
<dbReference type="PANTHER" id="PTHR38698:SF1">
    <property type="entry name" value="FUNGAL PROTEIN"/>
    <property type="match status" value="1"/>
</dbReference>
<evidence type="ECO:0000256" key="1">
    <source>
        <dbReference type="SAM" id="MobiDB-lite"/>
    </source>
</evidence>
<dbReference type="AlphaFoldDB" id="A0A316UGC4"/>
<feature type="compositionally biased region" description="Low complexity" evidence="1">
    <location>
        <begin position="153"/>
        <end position="202"/>
    </location>
</feature>
<proteinExistence type="predicted"/>
<evidence type="ECO:0000313" key="2">
    <source>
        <dbReference type="EMBL" id="PWN24377.1"/>
    </source>
</evidence>
<feature type="region of interest" description="Disordered" evidence="1">
    <location>
        <begin position="460"/>
        <end position="508"/>
    </location>
</feature>
<dbReference type="GeneID" id="37025122"/>
<evidence type="ECO:0000313" key="3">
    <source>
        <dbReference type="Proteomes" id="UP000245884"/>
    </source>
</evidence>
<feature type="compositionally biased region" description="Acidic residues" evidence="1">
    <location>
        <begin position="115"/>
        <end position="128"/>
    </location>
</feature>
<feature type="compositionally biased region" description="Basic and acidic residues" evidence="1">
    <location>
        <begin position="324"/>
        <end position="347"/>
    </location>
</feature>
<feature type="compositionally biased region" description="Basic and acidic residues" evidence="1">
    <location>
        <begin position="54"/>
        <end position="71"/>
    </location>
</feature>
<feature type="compositionally biased region" description="Low complexity" evidence="1">
    <location>
        <begin position="17"/>
        <end position="37"/>
    </location>
</feature>
<keyword evidence="3" id="KW-1185">Reference proteome</keyword>
<dbReference type="OrthoDB" id="5378975at2759"/>
<feature type="region of interest" description="Disordered" evidence="1">
    <location>
        <begin position="288"/>
        <end position="353"/>
    </location>
</feature>
<name>A0A316UGC4_9BASI</name>
<organism evidence="2 3">
    <name type="scientific">Jaminaea rosea</name>
    <dbReference type="NCBI Taxonomy" id="1569628"/>
    <lineage>
        <taxon>Eukaryota</taxon>
        <taxon>Fungi</taxon>
        <taxon>Dikarya</taxon>
        <taxon>Basidiomycota</taxon>
        <taxon>Ustilaginomycotina</taxon>
        <taxon>Exobasidiomycetes</taxon>
        <taxon>Microstromatales</taxon>
        <taxon>Microstromatales incertae sedis</taxon>
        <taxon>Jaminaea</taxon>
    </lineage>
</organism>
<feature type="compositionally biased region" description="Acidic residues" evidence="1">
    <location>
        <begin position="86"/>
        <end position="105"/>
    </location>
</feature>
<dbReference type="InterPro" id="IPR031355">
    <property type="entry name" value="YBL010C/LAA2-like"/>
</dbReference>
<dbReference type="PANTHER" id="PTHR38698">
    <property type="entry name" value="EXPRESSED PROTEIN"/>
    <property type="match status" value="1"/>
</dbReference>
<gene>
    <name evidence="2" type="ORF">BDZ90DRAFT_122588</name>
</gene>
<dbReference type="Proteomes" id="UP000245884">
    <property type="component" value="Unassembled WGS sequence"/>
</dbReference>
<dbReference type="RefSeq" id="XP_025358989.1">
    <property type="nucleotide sequence ID" value="XM_025503299.1"/>
</dbReference>
<accession>A0A316UGC4</accession>
<dbReference type="STRING" id="1569628.A0A316UGC4"/>
<sequence length="508" mass="52959">MEADDVWATPADAEPVASASTTAAISSASTSRPASKAFYDDDLGAGWAASSSPEQDRTISKPAEEAGKEEQPVVEPTEVNTKAGDEDGEEEAEDDDEFADFDDDAGGPAAPGGGGDDDDFGDFGDFADDAVPAGMELPEEPEQATPPTPAAPPTAADWQPLSIPSSSSPASASSSLSRLEDLTTQISSLLPPTLTTATTSLPNDPIRQTPGLSQVLQSESSRAVYTDLSAQPTTLQPVDWLRSRTRRDLHISLGVPINLDEIMPAEAGATASGSRLPPLTLQVDSLKRAKGEQGPNSAPVSGGERGGSSPATTNGSGAGSGAGVEKRSGSVDANRRQRIMEKRKEDLGLGPTPEVDMKRIEEVCALREGKSLATMPQERIACYSYADSTIYVFFRTRADQLSLLPLPSLRDLSRELGSLTSTTSVVLTHHLTLRESLQADSEMYNGLIKDLVRGAASSMGSAKERKSVQVGATRRMGGGSASGSSSPRPASPFGRPAMGSAGSAVVRK</sequence>
<feature type="region of interest" description="Disordered" evidence="1">
    <location>
        <begin position="1"/>
        <end position="210"/>
    </location>
</feature>